<dbReference type="Pfam" id="PF01648">
    <property type="entry name" value="ACPS"/>
    <property type="match status" value="1"/>
</dbReference>
<accession>A0AA86JCX9</accession>
<name>A0AA86JCX9_9CLOT</name>
<comment type="similarity">
    <text evidence="1">Belongs to the P-Pant transferase superfamily. Gsp/Sfp/HetI/AcpT family.</text>
</comment>
<evidence type="ECO:0000256" key="1">
    <source>
        <dbReference type="ARBA" id="ARBA00010990"/>
    </source>
</evidence>
<dbReference type="InterPro" id="IPR008278">
    <property type="entry name" value="4-PPantetheinyl_Trfase_dom"/>
</dbReference>
<reference evidence="6" key="2">
    <citation type="submission" date="2022-10" db="EMBL/GenBank/DDBJ databases">
        <authorList>
            <person name="Aires J."/>
            <person name="Mesa V."/>
        </authorList>
    </citation>
    <scope>NUCLEOTIDE SEQUENCE</scope>
    <source>
        <strain evidence="6">Clostridium neonatale JD116</strain>
    </source>
</reference>
<comment type="caution">
    <text evidence="5">The sequence shown here is derived from an EMBL/GenBank/DDBJ whole genome shotgun (WGS) entry which is preliminary data.</text>
</comment>
<proteinExistence type="inferred from homology"/>
<dbReference type="InterPro" id="IPR055066">
    <property type="entry name" value="AASDHPPT_N"/>
</dbReference>
<dbReference type="InterPro" id="IPR037143">
    <property type="entry name" value="4-PPantetheinyl_Trfase_dom_sf"/>
</dbReference>
<dbReference type="GO" id="GO:0019878">
    <property type="term" value="P:lysine biosynthetic process via aminoadipic acid"/>
    <property type="evidence" value="ECO:0007669"/>
    <property type="project" value="TreeGrafter"/>
</dbReference>
<dbReference type="EC" id="2.7.8.-" evidence="5 6"/>
<dbReference type="RefSeq" id="WP_210889094.1">
    <property type="nucleotide sequence ID" value="NZ_CAKJVE010000001.1"/>
</dbReference>
<evidence type="ECO:0000313" key="7">
    <source>
        <dbReference type="Proteomes" id="UP000789738"/>
    </source>
</evidence>
<evidence type="ECO:0000313" key="5">
    <source>
        <dbReference type="EMBL" id="CAG9701990.1"/>
    </source>
</evidence>
<dbReference type="GO" id="GO:0005829">
    <property type="term" value="C:cytosol"/>
    <property type="evidence" value="ECO:0007669"/>
    <property type="project" value="TreeGrafter"/>
</dbReference>
<dbReference type="SUPFAM" id="SSF56214">
    <property type="entry name" value="4'-phosphopantetheinyl transferase"/>
    <property type="match status" value="2"/>
</dbReference>
<feature type="domain" description="4'-phosphopantetheinyl transferase" evidence="3">
    <location>
        <begin position="104"/>
        <end position="170"/>
    </location>
</feature>
<dbReference type="GO" id="GO:0000287">
    <property type="term" value="F:magnesium ion binding"/>
    <property type="evidence" value="ECO:0007669"/>
    <property type="project" value="InterPro"/>
</dbReference>
<gene>
    <name evidence="5" type="primary">psf</name>
    <name evidence="6" type="ORF">CNEO2_1410004</name>
    <name evidence="5" type="ORF">CNEO_10454</name>
</gene>
<dbReference type="PANTHER" id="PTHR12215:SF10">
    <property type="entry name" value="L-AMINOADIPATE-SEMIALDEHYDE DEHYDROGENASE-PHOSPHOPANTETHEINYL TRANSFERASE"/>
    <property type="match status" value="1"/>
</dbReference>
<evidence type="ECO:0000256" key="2">
    <source>
        <dbReference type="ARBA" id="ARBA00022679"/>
    </source>
</evidence>
<evidence type="ECO:0000313" key="6">
    <source>
        <dbReference type="EMBL" id="CAI3543752.1"/>
    </source>
</evidence>
<evidence type="ECO:0000259" key="4">
    <source>
        <dbReference type="Pfam" id="PF22624"/>
    </source>
</evidence>
<reference evidence="5" key="1">
    <citation type="submission" date="2021-10" db="EMBL/GenBank/DDBJ databases">
        <authorList>
            <person name="Mesa V."/>
        </authorList>
    </citation>
    <scope>NUCLEOTIDE SEQUENCE</scope>
    <source>
        <strain evidence="5">CC3_PB</strain>
    </source>
</reference>
<dbReference type="InterPro" id="IPR050559">
    <property type="entry name" value="P-Pant_transferase_sf"/>
</dbReference>
<dbReference type="Gene3D" id="3.90.470.20">
    <property type="entry name" value="4'-phosphopantetheinyl transferase domain"/>
    <property type="match status" value="1"/>
</dbReference>
<dbReference type="EMBL" id="CAKJVE010000001">
    <property type="protein sequence ID" value="CAG9701990.1"/>
    <property type="molecule type" value="Genomic_DNA"/>
</dbReference>
<dbReference type="Pfam" id="PF22624">
    <property type="entry name" value="AASDHPPT_N"/>
    <property type="match status" value="1"/>
</dbReference>
<organism evidence="5 7">
    <name type="scientific">Clostridium neonatale</name>
    <dbReference type="NCBI Taxonomy" id="137838"/>
    <lineage>
        <taxon>Bacteria</taxon>
        <taxon>Bacillati</taxon>
        <taxon>Bacillota</taxon>
        <taxon>Clostridia</taxon>
        <taxon>Eubacteriales</taxon>
        <taxon>Clostridiaceae</taxon>
        <taxon>Clostridium</taxon>
    </lineage>
</organism>
<sequence>MHIFILPISNSTWSEIDANLLQFVSEERQNKIMKYRFDIDKKLSLYSSLLTRIELSKLTNIPYSKLLFEYTANNKPQLISTQNYYFNFSHTKNCILLCLSSENPVGADIEHIYKAPLEIMENTFHSSEQEFVHQSSQDSNTSFFKIWTRKEAYTKFLGLGLNTELAKINTLSPEFEDNFYSWKHDCYMCSIFSPKDSICNIKVVDFDYIKSYFL</sequence>
<dbReference type="Proteomes" id="UP001189143">
    <property type="component" value="Unassembled WGS sequence"/>
</dbReference>
<dbReference type="AlphaFoldDB" id="A0AA86JCX9"/>
<dbReference type="GO" id="GO:0008897">
    <property type="term" value="F:holo-[acyl-carrier-protein] synthase activity"/>
    <property type="evidence" value="ECO:0007669"/>
    <property type="project" value="InterPro"/>
</dbReference>
<keyword evidence="2 5" id="KW-0808">Transferase</keyword>
<dbReference type="PANTHER" id="PTHR12215">
    <property type="entry name" value="PHOSPHOPANTETHEINE TRANSFERASE"/>
    <property type="match status" value="1"/>
</dbReference>
<feature type="domain" description="4'-phosphopantetheinyl transferase N-terminal" evidence="4">
    <location>
        <begin position="20"/>
        <end position="97"/>
    </location>
</feature>
<dbReference type="EMBL" id="CAMTCP010000046">
    <property type="protein sequence ID" value="CAI3543752.1"/>
    <property type="molecule type" value="Genomic_DNA"/>
</dbReference>
<dbReference type="Proteomes" id="UP000789738">
    <property type="component" value="Unassembled WGS sequence"/>
</dbReference>
<protein>
    <submittedName>
        <fullName evidence="5 6">4'-phosphopantetheinyl transferase</fullName>
        <ecNumber evidence="5 6">2.7.8.-</ecNumber>
    </submittedName>
</protein>
<evidence type="ECO:0000259" key="3">
    <source>
        <dbReference type="Pfam" id="PF01648"/>
    </source>
</evidence>